<dbReference type="GO" id="GO:0046872">
    <property type="term" value="F:metal ion binding"/>
    <property type="evidence" value="ECO:0007669"/>
    <property type="project" value="UniProtKB-KW"/>
</dbReference>
<dbReference type="SUPFAM" id="SSF64182">
    <property type="entry name" value="DHH phosphoesterases"/>
    <property type="match status" value="1"/>
</dbReference>
<evidence type="ECO:0000256" key="3">
    <source>
        <dbReference type="ARBA" id="ARBA00022723"/>
    </source>
</evidence>
<dbReference type="PANTHER" id="PTHR12112">
    <property type="entry name" value="BNIP - RELATED"/>
    <property type="match status" value="1"/>
</dbReference>
<dbReference type="InterPro" id="IPR001667">
    <property type="entry name" value="DDH_dom"/>
</dbReference>
<dbReference type="EMBL" id="QUSF01003417">
    <property type="protein sequence ID" value="RLV63220.1"/>
    <property type="molecule type" value="Genomic_DNA"/>
</dbReference>
<dbReference type="PANTHER" id="PTHR12112:SF47">
    <property type="entry name" value="EXOPOLYPHOSPHATASE PRUNE1"/>
    <property type="match status" value="1"/>
</dbReference>
<dbReference type="SMART" id="SM01131">
    <property type="entry name" value="DHHA2"/>
    <property type="match status" value="1"/>
</dbReference>
<evidence type="ECO:0000256" key="5">
    <source>
        <dbReference type="ARBA" id="ARBA00023211"/>
    </source>
</evidence>
<evidence type="ECO:0000256" key="4">
    <source>
        <dbReference type="ARBA" id="ARBA00022801"/>
    </source>
</evidence>
<dbReference type="Gene3D" id="3.90.1640.10">
    <property type="entry name" value="inorganic pyrophosphatase (n-terminal core)"/>
    <property type="match status" value="1"/>
</dbReference>
<organism evidence="7 8">
    <name type="scientific">Chloebia gouldiae</name>
    <name type="common">Gouldian finch</name>
    <name type="synonym">Erythrura gouldiae</name>
    <dbReference type="NCBI Taxonomy" id="44316"/>
    <lineage>
        <taxon>Eukaryota</taxon>
        <taxon>Metazoa</taxon>
        <taxon>Chordata</taxon>
        <taxon>Craniata</taxon>
        <taxon>Vertebrata</taxon>
        <taxon>Euteleostomi</taxon>
        <taxon>Archelosauria</taxon>
        <taxon>Archosauria</taxon>
        <taxon>Dinosauria</taxon>
        <taxon>Saurischia</taxon>
        <taxon>Theropoda</taxon>
        <taxon>Coelurosauria</taxon>
        <taxon>Aves</taxon>
        <taxon>Neognathae</taxon>
        <taxon>Neoaves</taxon>
        <taxon>Telluraves</taxon>
        <taxon>Australaves</taxon>
        <taxon>Passeriformes</taxon>
        <taxon>Passeroidea</taxon>
        <taxon>Passeridae</taxon>
        <taxon>Chloebia</taxon>
    </lineage>
</organism>
<keyword evidence="5" id="KW-0464">Manganese</keyword>
<proteinExistence type="inferred from homology"/>
<dbReference type="Proteomes" id="UP000276834">
    <property type="component" value="Unassembled WGS sequence"/>
</dbReference>
<comment type="caution">
    <text evidence="7">The sequence shown here is derived from an EMBL/GenBank/DDBJ whole genome shotgun (WGS) entry which is preliminary data.</text>
</comment>
<dbReference type="InterPro" id="IPR004097">
    <property type="entry name" value="DHHA2"/>
</dbReference>
<dbReference type="InterPro" id="IPR038763">
    <property type="entry name" value="DHH_sf"/>
</dbReference>
<evidence type="ECO:0000259" key="6">
    <source>
        <dbReference type="SMART" id="SM01131"/>
    </source>
</evidence>
<dbReference type="Pfam" id="PF01368">
    <property type="entry name" value="DHH"/>
    <property type="match status" value="1"/>
</dbReference>
<evidence type="ECO:0000313" key="8">
    <source>
        <dbReference type="Proteomes" id="UP000276834"/>
    </source>
</evidence>
<evidence type="ECO:0000256" key="2">
    <source>
        <dbReference type="ARBA" id="ARBA00010331"/>
    </source>
</evidence>
<comment type="similarity">
    <text evidence="2">Belongs to the PPase class C family. Prune subfamily.</text>
</comment>
<evidence type="ECO:0000256" key="1">
    <source>
        <dbReference type="ARBA" id="ARBA00001936"/>
    </source>
</evidence>
<dbReference type="InterPro" id="IPR038222">
    <property type="entry name" value="DHHA2_dom_sf"/>
</dbReference>
<gene>
    <name evidence="7" type="ORF">DV515_00018492</name>
</gene>
<comment type="cofactor">
    <cofactor evidence="1">
        <name>Mn(2+)</name>
        <dbReference type="ChEBI" id="CHEBI:29035"/>
    </cofactor>
</comment>
<feature type="domain" description="DHHA2" evidence="6">
    <location>
        <begin position="309"/>
        <end position="483"/>
    </location>
</feature>
<dbReference type="GO" id="GO:0005737">
    <property type="term" value="C:cytoplasm"/>
    <property type="evidence" value="ECO:0007669"/>
    <property type="project" value="InterPro"/>
</dbReference>
<evidence type="ECO:0000313" key="7">
    <source>
        <dbReference type="EMBL" id="RLV63220.1"/>
    </source>
</evidence>
<dbReference type="Gene3D" id="3.10.310.20">
    <property type="entry name" value="DHHA2 domain"/>
    <property type="match status" value="1"/>
</dbReference>
<keyword evidence="8" id="KW-1185">Reference proteome</keyword>
<name>A0A3L8Q7C0_CHLGU</name>
<dbReference type="GO" id="GO:0004309">
    <property type="term" value="F:exopolyphosphatase activity"/>
    <property type="evidence" value="ECO:0007669"/>
    <property type="project" value="TreeGrafter"/>
</dbReference>
<dbReference type="AlphaFoldDB" id="A0A3L8Q7C0"/>
<dbReference type="Pfam" id="PF02833">
    <property type="entry name" value="DHHA2"/>
    <property type="match status" value="1"/>
</dbReference>
<keyword evidence="3" id="KW-0479">Metal-binding</keyword>
<reference evidence="7 8" key="1">
    <citation type="journal article" date="2018" name="Proc. R. Soc. B">
        <title>A non-coding region near Follistatin controls head colour polymorphism in the Gouldian finch.</title>
        <authorList>
            <person name="Toomey M.B."/>
            <person name="Marques C.I."/>
            <person name="Andrade P."/>
            <person name="Araujo P.M."/>
            <person name="Sabatino S."/>
            <person name="Gazda M.A."/>
            <person name="Afonso S."/>
            <person name="Lopes R.J."/>
            <person name="Corbo J.C."/>
            <person name="Carneiro M."/>
        </authorList>
    </citation>
    <scope>NUCLEOTIDE SEQUENCE [LARGE SCALE GENOMIC DNA]</scope>
    <source>
        <strain evidence="7">Red01</strain>
        <tissue evidence="7">Muscle</tissue>
    </source>
</reference>
<protein>
    <recommendedName>
        <fullName evidence="6">DHHA2 domain-containing protein</fullName>
    </recommendedName>
</protein>
<keyword evidence="4" id="KW-0378">Hydrolase</keyword>
<dbReference type="FunFam" id="3.90.1640.10:FF:000004">
    <property type="entry name" value="Prune exopolyphosphatase 1"/>
    <property type="match status" value="1"/>
</dbReference>
<sequence>WAELGYTGPYRVTPGRTGLVRTGLHEAVPGYTGPYRVTPGRTGPYRVTPGLPGYTGLYQVTPGRTGPYRVTPGYTGPCRRPGPWIGTAMERFVAGNRVALQDHARQQREIHVVMGNEACDLDSAVSALALAYFLAQTSPAPKAAFVPVLNIPRADFALRTETTFLLRDRGIPAASLVFRDEIDLGGLHHAGLLSLTLVDHHVLPGSADAALEEAVVEVVDHRPLERDRVAPCRVTVEPVGSCATLVTERILQGPPGVLDATTAALLHATILLDSINLSPAAGKVTPRDVACVSLLEERFPELPARDAVFGALQAAKFDVAGLTTEQMLRKDLKAISGDEGVVAISGVFEDLEVRLGAEGGNRGRERHAGDITVTPRALFSIQTFLLRPGLLQDLEAFCQARGYAGLVAMTVSFNERHEPTRKLAVYSTQEPLRSTLCRALEEATAPSLLLRPLPSPGPRVAAYAQGNAVAARKKVLPILRAALGGPGAAGAPEEEAVPPPTPMNSLVEECPLAQPVPPLCPQDVLERVSRIAVGQPPGSPK</sequence>
<accession>A0A3L8Q7C0</accession>
<dbReference type="OrthoDB" id="374045at2759"/>
<dbReference type="STRING" id="44316.ENSEGOP00005021194"/>
<feature type="non-terminal residue" evidence="7">
    <location>
        <position position="1"/>
    </location>
</feature>